<dbReference type="InterPro" id="IPR018097">
    <property type="entry name" value="EGF_Ca-bd_CS"/>
</dbReference>
<dbReference type="Pfam" id="PF07645">
    <property type="entry name" value="EGF_CA"/>
    <property type="match status" value="1"/>
</dbReference>
<feature type="non-terminal residue" evidence="4">
    <location>
        <position position="1"/>
    </location>
</feature>
<dbReference type="InterPro" id="IPR000152">
    <property type="entry name" value="EGF-type_Asp/Asn_hydroxyl_site"/>
</dbReference>
<feature type="domain" description="EGF-like calcium-binding" evidence="3">
    <location>
        <begin position="99"/>
        <end position="145"/>
    </location>
</feature>
<evidence type="ECO:0000313" key="4">
    <source>
        <dbReference type="EMBL" id="PNJ42426.1"/>
    </source>
</evidence>
<evidence type="ECO:0000256" key="1">
    <source>
        <dbReference type="ARBA" id="ARBA00022536"/>
    </source>
</evidence>
<organism evidence="4">
    <name type="scientific">Pongo abelii</name>
    <name type="common">Sumatran orangutan</name>
    <name type="synonym">Pongo pygmaeus abelii</name>
    <dbReference type="NCBI Taxonomy" id="9601"/>
    <lineage>
        <taxon>Eukaryota</taxon>
        <taxon>Metazoa</taxon>
        <taxon>Chordata</taxon>
        <taxon>Craniata</taxon>
        <taxon>Vertebrata</taxon>
        <taxon>Euteleostomi</taxon>
        <taxon>Mammalia</taxon>
        <taxon>Eutheria</taxon>
        <taxon>Euarchontoglires</taxon>
        <taxon>Primates</taxon>
        <taxon>Haplorrhini</taxon>
        <taxon>Catarrhini</taxon>
        <taxon>Hominidae</taxon>
        <taxon>Pongo</taxon>
    </lineage>
</organism>
<dbReference type="CDD" id="cd00054">
    <property type="entry name" value="EGF_CA"/>
    <property type="match status" value="1"/>
</dbReference>
<dbReference type="GO" id="GO:0005509">
    <property type="term" value="F:calcium ion binding"/>
    <property type="evidence" value="ECO:0007669"/>
    <property type="project" value="InterPro"/>
</dbReference>
<gene>
    <name evidence="4" type="ORF">CR201_G0029346</name>
</gene>
<keyword evidence="2" id="KW-1015">Disulfide bond</keyword>
<evidence type="ECO:0000256" key="2">
    <source>
        <dbReference type="ARBA" id="ARBA00023157"/>
    </source>
</evidence>
<dbReference type="AlphaFoldDB" id="A0A2J8UAX3"/>
<evidence type="ECO:0000259" key="3">
    <source>
        <dbReference type="SMART" id="SM00179"/>
    </source>
</evidence>
<protein>
    <submittedName>
        <fullName evidence="4">UMODL1 isoform 7</fullName>
    </submittedName>
</protein>
<reference evidence="4" key="1">
    <citation type="submission" date="2017-12" db="EMBL/GenBank/DDBJ databases">
        <title>High-resolution comparative analysis of great ape genomes.</title>
        <authorList>
            <person name="Pollen A."/>
            <person name="Hastie A."/>
            <person name="Hormozdiari F."/>
            <person name="Dougherty M."/>
            <person name="Liu R."/>
            <person name="Chaisson M."/>
            <person name="Hoppe E."/>
            <person name="Hill C."/>
            <person name="Pang A."/>
            <person name="Hillier L."/>
            <person name="Baker C."/>
            <person name="Armstrong J."/>
            <person name="Shendure J."/>
            <person name="Paten B."/>
            <person name="Wilson R."/>
            <person name="Chao H."/>
            <person name="Schneider V."/>
            <person name="Ventura M."/>
            <person name="Kronenberg Z."/>
            <person name="Murali S."/>
            <person name="Gordon D."/>
            <person name="Cantsilieris S."/>
            <person name="Munson K."/>
            <person name="Nelson B."/>
            <person name="Raja A."/>
            <person name="Underwood J."/>
            <person name="Diekhans M."/>
            <person name="Fiddes I."/>
            <person name="Haussler D."/>
            <person name="Eichler E."/>
        </authorList>
    </citation>
    <scope>NUCLEOTIDE SEQUENCE [LARGE SCALE GENOMIC DNA]</scope>
    <source>
        <strain evidence="4">Susie</strain>
    </source>
</reference>
<dbReference type="PROSITE" id="PS01187">
    <property type="entry name" value="EGF_CA"/>
    <property type="match status" value="1"/>
</dbReference>
<dbReference type="SUPFAM" id="SSF57196">
    <property type="entry name" value="EGF/Laminin"/>
    <property type="match status" value="1"/>
</dbReference>
<name>A0A2J8UAX3_PONAB</name>
<accession>A0A2J8UAX3</accession>
<dbReference type="PROSITE" id="PS00010">
    <property type="entry name" value="ASX_HYDROXYL"/>
    <property type="match status" value="1"/>
</dbReference>
<proteinExistence type="predicted"/>
<sequence>PVGSWYNVTILVKMDFKELQQVDPSLLNHMRLLHSLVTSALQPMACTVHHLHSAPGDASTTVSRLLLGLLRPLPVADVSALLGDIAKRVYEVISVQVQDVNECFYEELNACSGRQLCTNLEGSYRCVCHQEAPATSPRKLNLEWEARGLEIHLELRAACTPHGTPLSSAENRL</sequence>
<dbReference type="InterPro" id="IPR001881">
    <property type="entry name" value="EGF-like_Ca-bd_dom"/>
</dbReference>
<dbReference type="InterPro" id="IPR049883">
    <property type="entry name" value="NOTCH1_EGF-like"/>
</dbReference>
<keyword evidence="1" id="KW-0245">EGF-like domain</keyword>
<dbReference type="EMBL" id="NDHI03003466">
    <property type="protein sequence ID" value="PNJ42426.1"/>
    <property type="molecule type" value="Genomic_DNA"/>
</dbReference>
<dbReference type="Gene3D" id="2.10.25.10">
    <property type="entry name" value="Laminin"/>
    <property type="match status" value="1"/>
</dbReference>
<comment type="caution">
    <text evidence="4">The sequence shown here is derived from an EMBL/GenBank/DDBJ whole genome shotgun (WGS) entry which is preliminary data.</text>
</comment>
<dbReference type="SMART" id="SM00179">
    <property type="entry name" value="EGF_CA"/>
    <property type="match status" value="1"/>
</dbReference>